<evidence type="ECO:0000313" key="1">
    <source>
        <dbReference type="EMBL" id="KAL3679758.1"/>
    </source>
</evidence>
<reference evidence="1 2" key="1">
    <citation type="submission" date="2024-09" db="EMBL/GenBank/DDBJ databases">
        <title>Chromosome-scale assembly of Riccia sorocarpa.</title>
        <authorList>
            <person name="Paukszto L."/>
        </authorList>
    </citation>
    <scope>NUCLEOTIDE SEQUENCE [LARGE SCALE GENOMIC DNA]</scope>
    <source>
        <strain evidence="1">LP-2024</strain>
        <tissue evidence="1">Aerial parts of the thallus</tissue>
    </source>
</reference>
<name>A0ABD3GKP5_9MARC</name>
<proteinExistence type="predicted"/>
<protein>
    <submittedName>
        <fullName evidence="1">Uncharacterized protein</fullName>
    </submittedName>
</protein>
<dbReference type="Gene3D" id="1.20.58.1480">
    <property type="match status" value="1"/>
</dbReference>
<evidence type="ECO:0000313" key="2">
    <source>
        <dbReference type="Proteomes" id="UP001633002"/>
    </source>
</evidence>
<dbReference type="EMBL" id="JBJQOH010000007">
    <property type="protein sequence ID" value="KAL3679758.1"/>
    <property type="molecule type" value="Genomic_DNA"/>
</dbReference>
<accession>A0ABD3GKP5</accession>
<keyword evidence="2" id="KW-1185">Reference proteome</keyword>
<gene>
    <name evidence="1" type="ORF">R1sor_022714</name>
</gene>
<organism evidence="1 2">
    <name type="scientific">Riccia sorocarpa</name>
    <dbReference type="NCBI Taxonomy" id="122646"/>
    <lineage>
        <taxon>Eukaryota</taxon>
        <taxon>Viridiplantae</taxon>
        <taxon>Streptophyta</taxon>
        <taxon>Embryophyta</taxon>
        <taxon>Marchantiophyta</taxon>
        <taxon>Marchantiopsida</taxon>
        <taxon>Marchantiidae</taxon>
        <taxon>Marchantiales</taxon>
        <taxon>Ricciaceae</taxon>
        <taxon>Riccia</taxon>
    </lineage>
</organism>
<dbReference type="AlphaFoldDB" id="A0ABD3GKP5"/>
<dbReference type="FunFam" id="1.20.58.1480:FF:000007">
    <property type="entry name" value="Lon protease homolog"/>
    <property type="match status" value="1"/>
</dbReference>
<dbReference type="Proteomes" id="UP001633002">
    <property type="component" value="Unassembled WGS sequence"/>
</dbReference>
<comment type="caution">
    <text evidence="1">The sequence shown here is derived from an EMBL/GenBank/DDBJ whole genome shotgun (WGS) entry which is preliminary data.</text>
</comment>
<sequence>MYDAYDLARRAADMLRQFVDLPKLDDPAALSFFIAKNTPLQDSTRQELLEVDEGAISTLVNPGGYVHEPLTLSRAWGLMLRGHPDTRSQLVPRLSLEYCSLQPV</sequence>